<dbReference type="GO" id="GO:0004148">
    <property type="term" value="F:dihydrolipoyl dehydrogenase (NADH) activity"/>
    <property type="evidence" value="ECO:0007669"/>
    <property type="project" value="TreeGrafter"/>
</dbReference>
<feature type="compositionally biased region" description="Basic and acidic residues" evidence="3">
    <location>
        <begin position="294"/>
        <end position="311"/>
    </location>
</feature>
<evidence type="ECO:0000313" key="5">
    <source>
        <dbReference type="EMBL" id="CAF1492894.1"/>
    </source>
</evidence>
<dbReference type="PANTHER" id="PTHR22912:SF217">
    <property type="entry name" value="DIHYDROLIPOYL DEHYDROGENASE"/>
    <property type="match status" value="1"/>
</dbReference>
<dbReference type="InterPro" id="IPR036188">
    <property type="entry name" value="FAD/NAD-bd_sf"/>
</dbReference>
<keyword evidence="2" id="KW-0175">Coiled coil</keyword>
<dbReference type="InterPro" id="IPR050151">
    <property type="entry name" value="Class-I_Pyr_Nuc-Dis_Oxidored"/>
</dbReference>
<dbReference type="Pfam" id="PF02852">
    <property type="entry name" value="Pyr_redox_dim"/>
    <property type="match status" value="1"/>
</dbReference>
<accession>A0A815SH29</accession>
<dbReference type="AlphaFoldDB" id="A0A815SH29"/>
<sequence length="330" mass="37059">MQTDEAGIYAIGDVTKAPWLAHKASHEGIIAAETIAGIKTHPINYNNIAGCTYSFPQIASVGLTEEAAKKAGYQIQAFDDIYEEHSKEAKEYNKNLNEALKAINENRAIDAETKKKLEKSPEQIAKTRKRWKAIELAKKTADKEGIYHKENIARIRKERSNCLPHEEQNLINKEEVHVKSLSKTQIVNKQYDGLVADKELYAQNISLGLSKAKRREEKAIFLMEAAAFKEIHGVSHEEVIKGSNNQEMDSGSDQLQPEGDIQHIRFTAANQYKESKEGQNTMIENLRYSHEDQKKLATAGKEAKSPIKDPVKQASTLKPIAPNKGKIGRW</sequence>
<feature type="region of interest" description="Disordered" evidence="3">
    <location>
        <begin position="294"/>
        <end position="330"/>
    </location>
</feature>
<organism evidence="5 6">
    <name type="scientific">Rotaria sordida</name>
    <dbReference type="NCBI Taxonomy" id="392033"/>
    <lineage>
        <taxon>Eukaryota</taxon>
        <taxon>Metazoa</taxon>
        <taxon>Spiralia</taxon>
        <taxon>Gnathifera</taxon>
        <taxon>Rotifera</taxon>
        <taxon>Eurotatoria</taxon>
        <taxon>Bdelloidea</taxon>
        <taxon>Philodinida</taxon>
        <taxon>Philodinidae</taxon>
        <taxon>Rotaria</taxon>
    </lineage>
</organism>
<dbReference type="InterPro" id="IPR004099">
    <property type="entry name" value="Pyr_nucl-diS_OxRdtase_dimer"/>
</dbReference>
<evidence type="ECO:0000256" key="2">
    <source>
        <dbReference type="SAM" id="Coils"/>
    </source>
</evidence>
<comment type="caution">
    <text evidence="5">The sequence shown here is derived from an EMBL/GenBank/DDBJ whole genome shotgun (WGS) entry which is preliminary data.</text>
</comment>
<reference evidence="5" key="1">
    <citation type="submission" date="2021-02" db="EMBL/GenBank/DDBJ databases">
        <authorList>
            <person name="Nowell W R."/>
        </authorList>
    </citation>
    <scope>NUCLEOTIDE SEQUENCE</scope>
</reference>
<protein>
    <recommendedName>
        <fullName evidence="4">Pyridine nucleotide-disulphide oxidoreductase dimerisation domain-containing protein</fullName>
    </recommendedName>
</protein>
<dbReference type="SUPFAM" id="SSF51905">
    <property type="entry name" value="FAD/NAD(P)-binding domain"/>
    <property type="match status" value="1"/>
</dbReference>
<evidence type="ECO:0000259" key="4">
    <source>
        <dbReference type="Pfam" id="PF02852"/>
    </source>
</evidence>
<evidence type="ECO:0000313" key="6">
    <source>
        <dbReference type="Proteomes" id="UP000663864"/>
    </source>
</evidence>
<dbReference type="Proteomes" id="UP000663864">
    <property type="component" value="Unassembled WGS sequence"/>
</dbReference>
<dbReference type="EMBL" id="CAJNOT010006611">
    <property type="protein sequence ID" value="CAF1492894.1"/>
    <property type="molecule type" value="Genomic_DNA"/>
</dbReference>
<evidence type="ECO:0000256" key="3">
    <source>
        <dbReference type="SAM" id="MobiDB-lite"/>
    </source>
</evidence>
<dbReference type="Gene3D" id="3.50.50.60">
    <property type="entry name" value="FAD/NAD(P)-binding domain"/>
    <property type="match status" value="1"/>
</dbReference>
<evidence type="ECO:0000256" key="1">
    <source>
        <dbReference type="ARBA" id="ARBA00023027"/>
    </source>
</evidence>
<keyword evidence="1" id="KW-0520">NAD</keyword>
<dbReference type="GO" id="GO:0050660">
    <property type="term" value="F:flavin adenine dinucleotide binding"/>
    <property type="evidence" value="ECO:0007669"/>
    <property type="project" value="TreeGrafter"/>
</dbReference>
<proteinExistence type="predicted"/>
<name>A0A815SH29_9BILA</name>
<dbReference type="PANTHER" id="PTHR22912">
    <property type="entry name" value="DISULFIDE OXIDOREDUCTASE"/>
    <property type="match status" value="1"/>
</dbReference>
<gene>
    <name evidence="5" type="ORF">ZHD862_LOCUS37095</name>
</gene>
<dbReference type="PRINTS" id="PR00411">
    <property type="entry name" value="PNDRDTASEI"/>
</dbReference>
<dbReference type="GO" id="GO:0006103">
    <property type="term" value="P:2-oxoglutarate metabolic process"/>
    <property type="evidence" value="ECO:0007669"/>
    <property type="project" value="TreeGrafter"/>
</dbReference>
<feature type="domain" description="Pyridine nucleotide-disulphide oxidoreductase dimerisation" evidence="4">
    <location>
        <begin position="48"/>
        <end position="79"/>
    </location>
</feature>
<feature type="coiled-coil region" evidence="2">
    <location>
        <begin position="75"/>
        <end position="109"/>
    </location>
</feature>